<dbReference type="SUPFAM" id="SSF56112">
    <property type="entry name" value="Protein kinase-like (PK-like)"/>
    <property type="match status" value="1"/>
</dbReference>
<keyword evidence="2" id="KW-0723">Serine/threonine-protein kinase</keyword>
<feature type="region of interest" description="Disordered" evidence="8">
    <location>
        <begin position="842"/>
        <end position="864"/>
    </location>
</feature>
<dbReference type="PROSITE" id="PS00107">
    <property type="entry name" value="PROTEIN_KINASE_ATP"/>
    <property type="match status" value="1"/>
</dbReference>
<evidence type="ECO:0000256" key="3">
    <source>
        <dbReference type="ARBA" id="ARBA00022679"/>
    </source>
</evidence>
<dbReference type="PROSITE" id="PS00108">
    <property type="entry name" value="PROTEIN_KINASE_ST"/>
    <property type="match status" value="1"/>
</dbReference>
<evidence type="ECO:0000313" key="10">
    <source>
        <dbReference type="EMBL" id="KAK6169247.1"/>
    </source>
</evidence>
<proteinExistence type="inferred from homology"/>
<dbReference type="Gene3D" id="1.10.510.10">
    <property type="entry name" value="Transferase(Phosphotransferase) domain 1"/>
    <property type="match status" value="1"/>
</dbReference>
<feature type="compositionally biased region" description="Low complexity" evidence="8">
    <location>
        <begin position="1271"/>
        <end position="1281"/>
    </location>
</feature>
<evidence type="ECO:0000256" key="1">
    <source>
        <dbReference type="ARBA" id="ARBA00006529"/>
    </source>
</evidence>
<feature type="region of interest" description="Disordered" evidence="8">
    <location>
        <begin position="442"/>
        <end position="473"/>
    </location>
</feature>
<dbReference type="SMART" id="SM00220">
    <property type="entry name" value="S_TKc"/>
    <property type="match status" value="1"/>
</dbReference>
<feature type="compositionally biased region" description="Acidic residues" evidence="8">
    <location>
        <begin position="843"/>
        <end position="864"/>
    </location>
</feature>
<feature type="compositionally biased region" description="Basic and acidic residues" evidence="8">
    <location>
        <begin position="1"/>
        <end position="32"/>
    </location>
</feature>
<dbReference type="GO" id="GO:0000165">
    <property type="term" value="P:MAPK cascade"/>
    <property type="evidence" value="ECO:0007669"/>
    <property type="project" value="InterPro"/>
</dbReference>
<feature type="region of interest" description="Disordered" evidence="8">
    <location>
        <begin position="500"/>
        <end position="526"/>
    </location>
</feature>
<evidence type="ECO:0000256" key="4">
    <source>
        <dbReference type="ARBA" id="ARBA00022741"/>
    </source>
</evidence>
<keyword evidence="5" id="KW-0418">Kinase</keyword>
<feature type="compositionally biased region" description="Acidic residues" evidence="8">
    <location>
        <begin position="44"/>
        <end position="56"/>
    </location>
</feature>
<dbReference type="InterPro" id="IPR017441">
    <property type="entry name" value="Protein_kinase_ATP_BS"/>
</dbReference>
<feature type="compositionally biased region" description="Polar residues" evidence="8">
    <location>
        <begin position="442"/>
        <end position="465"/>
    </location>
</feature>
<dbReference type="GO" id="GO:0004674">
    <property type="term" value="F:protein serine/threonine kinase activity"/>
    <property type="evidence" value="ECO:0007669"/>
    <property type="project" value="UniProtKB-KW"/>
</dbReference>
<name>A0AAN8IZK7_PATCE</name>
<feature type="region of interest" description="Disordered" evidence="8">
    <location>
        <begin position="1"/>
        <end position="85"/>
    </location>
</feature>
<feature type="domain" description="Protein kinase" evidence="9">
    <location>
        <begin position="1374"/>
        <end position="1631"/>
    </location>
</feature>
<dbReference type="PANTHER" id="PTHR48016">
    <property type="entry name" value="MAP KINASE KINASE KINASE SSK2-RELATED-RELATED"/>
    <property type="match status" value="1"/>
</dbReference>
<gene>
    <name evidence="10" type="ORF">SNE40_020332</name>
</gene>
<dbReference type="CDD" id="cd06626">
    <property type="entry name" value="STKc_MEKK4"/>
    <property type="match status" value="1"/>
</dbReference>
<evidence type="ECO:0000256" key="5">
    <source>
        <dbReference type="ARBA" id="ARBA00022777"/>
    </source>
</evidence>
<keyword evidence="6 7" id="KW-0067">ATP-binding</keyword>
<evidence type="ECO:0000256" key="8">
    <source>
        <dbReference type="SAM" id="MobiDB-lite"/>
    </source>
</evidence>
<feature type="compositionally biased region" description="Low complexity" evidence="8">
    <location>
        <begin position="500"/>
        <end position="510"/>
    </location>
</feature>
<feature type="region of interest" description="Disordered" evidence="8">
    <location>
        <begin position="1263"/>
        <end position="1287"/>
    </location>
</feature>
<dbReference type="PANTHER" id="PTHR48016:SF32">
    <property type="entry name" value="MITOGEN-ACTIVATED PROTEIN KINASE KINASE KINASE 4"/>
    <property type="match status" value="1"/>
</dbReference>
<dbReference type="Proteomes" id="UP001347796">
    <property type="component" value="Unassembled WGS sequence"/>
</dbReference>
<evidence type="ECO:0000259" key="9">
    <source>
        <dbReference type="PROSITE" id="PS50011"/>
    </source>
</evidence>
<keyword evidence="11" id="KW-1185">Reference proteome</keyword>
<accession>A0AAN8IZK7</accession>
<keyword evidence="4 7" id="KW-0547">Nucleotide-binding</keyword>
<feature type="compositionally biased region" description="Polar residues" evidence="8">
    <location>
        <begin position="511"/>
        <end position="526"/>
    </location>
</feature>
<dbReference type="InterPro" id="IPR050538">
    <property type="entry name" value="MAP_kinase_kinase_kinase"/>
</dbReference>
<comment type="similarity">
    <text evidence="1">Belongs to the protein kinase superfamily. STE Ser/Thr protein kinase family. MAP kinase kinase kinase subfamily.</text>
</comment>
<feature type="compositionally biased region" description="Basic and acidic residues" evidence="8">
    <location>
        <begin position="124"/>
        <end position="133"/>
    </location>
</feature>
<dbReference type="Pfam" id="PF19431">
    <property type="entry name" value="MEKK4_N"/>
    <property type="match status" value="2"/>
</dbReference>
<sequence>MADERAKSKLSRSPKEDFDPLDADRGDDDGKNEIAAPVTKDYQDVDNDSQTDDDAETATGRYINTPPVNFRVRKREKSRHQYKETKEKLELKKRIKPKNVVSLIKEEYLNDSLNMISGTDSEDNLDRDSFREKRDRKRKDKDSKKQISKSRSQERFDKRISDDMSNRLRNVAPNLKLEMPIRKRISVTSMNARPIACVPTKNRLRREVSLPLECSQDRFNFSQMFSTLVKLDVNPTKKEKDKSYRTQTSIKRQMSTEQELRQTEINREFMWLELQAFINGRSVEDQDSWISRERAKNEIVLQGIMDFKVNQNTECVDSANNDPFHDIGVRPLYRVSNSVSESFRATTLSPETIECQRDALGKVESLLHRLDTCERLYPTTKSFNKANELYAGECFGHRVKSLILWLNITRDLCHKINLLGKILGVHNMPEIDWPVIEYDSPRSSSSGTLERNSVPIIQQTEASTSEDSDKGDVNTDAETVIEDNVNDELGLLRKSVTFSISGGTSSERSSCAPSPTPETNTVPVDTSTPIKMLRGTIGSYAPCLSRAASDASLDEAPMSPAYRHFVDKSLKKTGMNRLLVRLRTLLDRSLQRAREALERPKNALSYAEILKSSGQNDDRMHDVASSPTLDLTSVINSAALYSRSTSISEHGAWSEEFVKMGLPSFRPSYLFLVRIPLDVIHECLRLRLEQRPVNEPSFHSTRQLMRECKEVLRGAVAVKQYYQVMVSAVMWDDKEMDEKFATDLEVFDVDMQSILEVYFKYLQSWMNHVQNLPEASLGLKNDLEIEWTFTKQICPHVIGGEAEAGKRFSILANSLLNSIADFLYNGIDEITTKLFDMTKGDDIVDDDNDDDDEDDNKDGVEDEQMEVEQINKEKASEFRHSIQQTCRSFKNLFNEARERASKALGFAKMLRKDLEIAADFNITVTTKELLEKLEATHHVRIIAQLGTGYLMFIPDRITTNTQLILQLLNVTCGREETTLPADLDTNNGYLVMVRCEGSAENVEECPLWKGSVLQVAPTAETAIALSHIEVEALFVVVIHSSQLGAMRKEFAIKMGESVDLVNEQTSCHQAIAESLAEIKTIAVQLREKVAKAIEQVDEKLNFDDILQHEENDRNHLVKLYRETMLQGYNFGFEYHKEVLRLVSGEQRQKMVPGLVSFAEYWMKFVLAKCEKGRGRRPRWATPGFDYLTVVCDPKVLACLTSEAFEKLQKSILDSITHVIGQAEARMPNSPTHNIGQPSMYRLTSWPAQSPYRRSVSSRSVPAEVGNLSGISTPSTPSPSLTDMRNHRSPETCPDLLHYGIEHGYPETYRRRNSRALSGDPAVPLTRSERMIQQINEIDRKRNKVLQDRRMVGRVTNKVSDIDYRISVRRVNFKWQRGTKIGEGQFGKVYSAVNVDNGELMAMKELKFLPSDQQEFKAIADEIKNFEGTDHRNLVKYYGVEIHKDEMLIFMEFCDRGTVEEAARLGLPEDLIRRYTRDILIAVHYLHEHGIIHRDIKGANIFLTADGSLKLGDFGASVKLKNLTTMPADGVQLAGTTAYMAPEVITQNKELGHGRSADIWSVGCVVIEMTTGKRPWFELENNFQIMFKVGMGEKPAIPESLSAEGKDFLSHCFETDPNERWTASKLQDHNFTKIYDESEANFDLRF</sequence>
<dbReference type="PROSITE" id="PS50011">
    <property type="entry name" value="PROTEIN_KINASE_DOM"/>
    <property type="match status" value="1"/>
</dbReference>
<dbReference type="Pfam" id="PF00069">
    <property type="entry name" value="Pkinase"/>
    <property type="match status" value="1"/>
</dbReference>
<organism evidence="10 11">
    <name type="scientific">Patella caerulea</name>
    <name type="common">Rayed Mediterranean limpet</name>
    <dbReference type="NCBI Taxonomy" id="87958"/>
    <lineage>
        <taxon>Eukaryota</taxon>
        <taxon>Metazoa</taxon>
        <taxon>Spiralia</taxon>
        <taxon>Lophotrochozoa</taxon>
        <taxon>Mollusca</taxon>
        <taxon>Gastropoda</taxon>
        <taxon>Patellogastropoda</taxon>
        <taxon>Patelloidea</taxon>
        <taxon>Patellidae</taxon>
        <taxon>Patella</taxon>
    </lineage>
</organism>
<protein>
    <recommendedName>
        <fullName evidence="9">Protein kinase domain-containing protein</fullName>
    </recommendedName>
</protein>
<evidence type="ECO:0000313" key="11">
    <source>
        <dbReference type="Proteomes" id="UP001347796"/>
    </source>
</evidence>
<keyword evidence="3" id="KW-0808">Transferase</keyword>
<feature type="compositionally biased region" description="Basic and acidic residues" evidence="8">
    <location>
        <begin position="140"/>
        <end position="163"/>
    </location>
</feature>
<dbReference type="InterPro" id="IPR011009">
    <property type="entry name" value="Kinase-like_dom_sf"/>
</dbReference>
<reference evidence="10 11" key="1">
    <citation type="submission" date="2024-01" db="EMBL/GenBank/DDBJ databases">
        <title>The genome of the rayed Mediterranean limpet Patella caerulea (Linnaeus, 1758).</title>
        <authorList>
            <person name="Anh-Thu Weber A."/>
            <person name="Halstead-Nussloch G."/>
        </authorList>
    </citation>
    <scope>NUCLEOTIDE SEQUENCE [LARGE SCALE GENOMIC DNA]</scope>
    <source>
        <strain evidence="10">AATW-2023a</strain>
        <tissue evidence="10">Whole specimen</tissue>
    </source>
</reference>
<feature type="region of interest" description="Disordered" evidence="8">
    <location>
        <begin position="114"/>
        <end position="163"/>
    </location>
</feature>
<evidence type="ECO:0000256" key="2">
    <source>
        <dbReference type="ARBA" id="ARBA00022527"/>
    </source>
</evidence>
<comment type="caution">
    <text evidence="10">The sequence shown here is derived from an EMBL/GenBank/DDBJ whole genome shotgun (WGS) entry which is preliminary data.</text>
</comment>
<dbReference type="InterPro" id="IPR000719">
    <property type="entry name" value="Prot_kinase_dom"/>
</dbReference>
<dbReference type="GO" id="GO:0005524">
    <property type="term" value="F:ATP binding"/>
    <property type="evidence" value="ECO:0007669"/>
    <property type="project" value="UniProtKB-UniRule"/>
</dbReference>
<dbReference type="EMBL" id="JAZGQO010000015">
    <property type="protein sequence ID" value="KAK6169247.1"/>
    <property type="molecule type" value="Genomic_DNA"/>
</dbReference>
<feature type="binding site" evidence="7">
    <location>
        <position position="1403"/>
    </location>
    <ligand>
        <name>ATP</name>
        <dbReference type="ChEBI" id="CHEBI:30616"/>
    </ligand>
</feature>
<evidence type="ECO:0000256" key="6">
    <source>
        <dbReference type="ARBA" id="ARBA00022840"/>
    </source>
</evidence>
<dbReference type="InterPro" id="IPR045801">
    <property type="entry name" value="MEKK4_N"/>
</dbReference>
<evidence type="ECO:0000256" key="7">
    <source>
        <dbReference type="PROSITE-ProRule" id="PRU10141"/>
    </source>
</evidence>
<dbReference type="InterPro" id="IPR008271">
    <property type="entry name" value="Ser/Thr_kinase_AS"/>
</dbReference>